<keyword evidence="1" id="KW-0677">Repeat</keyword>
<dbReference type="Gene3D" id="3.40.50.300">
    <property type="entry name" value="P-loop containing nucleotide triphosphate hydrolases"/>
    <property type="match status" value="1"/>
</dbReference>
<feature type="compositionally biased region" description="Polar residues" evidence="2">
    <location>
        <begin position="1406"/>
        <end position="1424"/>
    </location>
</feature>
<dbReference type="InterPro" id="IPR056884">
    <property type="entry name" value="NPHP3-like_N"/>
</dbReference>
<feature type="region of interest" description="Disordered" evidence="2">
    <location>
        <begin position="1915"/>
        <end position="1935"/>
    </location>
</feature>
<gene>
    <name evidence="4" type="ORF">NP233_g355</name>
</gene>
<feature type="compositionally biased region" description="Polar residues" evidence="2">
    <location>
        <begin position="1101"/>
        <end position="1130"/>
    </location>
</feature>
<evidence type="ECO:0000256" key="2">
    <source>
        <dbReference type="SAM" id="MobiDB-lite"/>
    </source>
</evidence>
<dbReference type="Proteomes" id="UP001213000">
    <property type="component" value="Unassembled WGS sequence"/>
</dbReference>
<evidence type="ECO:0000259" key="3">
    <source>
        <dbReference type="Pfam" id="PF24883"/>
    </source>
</evidence>
<proteinExistence type="predicted"/>
<protein>
    <recommendedName>
        <fullName evidence="3">Nephrocystin 3-like N-terminal domain-containing protein</fullName>
    </recommendedName>
</protein>
<feature type="region of interest" description="Disordered" evidence="2">
    <location>
        <begin position="1197"/>
        <end position="1221"/>
    </location>
</feature>
<feature type="region of interest" description="Disordered" evidence="2">
    <location>
        <begin position="1329"/>
        <end position="1427"/>
    </location>
</feature>
<feature type="region of interest" description="Disordered" evidence="2">
    <location>
        <begin position="819"/>
        <end position="887"/>
    </location>
</feature>
<dbReference type="Pfam" id="PF24883">
    <property type="entry name" value="NPHP3_N"/>
    <property type="match status" value="1"/>
</dbReference>
<feature type="region of interest" description="Disordered" evidence="2">
    <location>
        <begin position="74"/>
        <end position="101"/>
    </location>
</feature>
<feature type="compositionally biased region" description="Polar residues" evidence="2">
    <location>
        <begin position="1071"/>
        <end position="1080"/>
    </location>
</feature>
<feature type="region of interest" description="Disordered" evidence="2">
    <location>
        <begin position="1511"/>
        <end position="1742"/>
    </location>
</feature>
<name>A0AAD5W470_9AGAR</name>
<organism evidence="4 5">
    <name type="scientific">Leucocoprinus birnbaumii</name>
    <dbReference type="NCBI Taxonomy" id="56174"/>
    <lineage>
        <taxon>Eukaryota</taxon>
        <taxon>Fungi</taxon>
        <taxon>Dikarya</taxon>
        <taxon>Basidiomycota</taxon>
        <taxon>Agaricomycotina</taxon>
        <taxon>Agaricomycetes</taxon>
        <taxon>Agaricomycetidae</taxon>
        <taxon>Agaricales</taxon>
        <taxon>Agaricineae</taxon>
        <taxon>Agaricaceae</taxon>
        <taxon>Leucocoprinus</taxon>
    </lineage>
</organism>
<feature type="compositionally biased region" description="Polar residues" evidence="2">
    <location>
        <begin position="1362"/>
        <end position="1382"/>
    </location>
</feature>
<feature type="region of interest" description="Disordered" evidence="2">
    <location>
        <begin position="1071"/>
        <end position="1151"/>
    </location>
</feature>
<evidence type="ECO:0000313" key="4">
    <source>
        <dbReference type="EMBL" id="KAJ3576561.1"/>
    </source>
</evidence>
<feature type="compositionally biased region" description="Polar residues" evidence="2">
    <location>
        <begin position="1550"/>
        <end position="1559"/>
    </location>
</feature>
<evidence type="ECO:0000313" key="5">
    <source>
        <dbReference type="Proteomes" id="UP001213000"/>
    </source>
</evidence>
<comment type="caution">
    <text evidence="4">The sequence shown here is derived from an EMBL/GenBank/DDBJ whole genome shotgun (WGS) entry which is preliminary data.</text>
</comment>
<dbReference type="InterPro" id="IPR027417">
    <property type="entry name" value="P-loop_NTPase"/>
</dbReference>
<sequence length="2304" mass="255960">MPSPDPTNPAEGKRVYMIRKTFRKIFPPKRPPLPTSLSIAHSGDEHLKALSPGPTILPLPALGVEGSSRAQDGFPLPKPIFPPSGSGRFNGKGLRRSTNDLSDDDRHDLVLSGNQILKDAHDFVIQSPTFVSNTNNVVWNIHDPLNDPIFIESFRQNVDNGGTGAFFISLDPHSRLIVPKVLLILDKKRTIGVEFDSSGRDYSPRCHPETRKEIRAALDRWLFNPQRGWNLVWLSGPAGAGKSSVAQTFAGHCQDTKRLGATFFFSRLMKKDSPEGLIATIAYQLADQDAGYNYLITRILSRNPAILDKTLRVQFQKLIVEPFTILANDQSANAGDHGRKPLVVIIDGLDECADERAQCEFLRLVGKYVQQSKVHPVFLLWLICSRPEWHLKREFAYTDPLIECERQEMTCNATRDVEDVYFILKDGLRGIHGQLIGDYQKTSHWPSESKLQRLSLRVGGLPVLASTVLRFIGDGSAAPEALLETCLLYLEGIGDVERVNPLEVLDEFYRQILMRVPRGVLPVTKQILAFLILHPSYPSGPRVNNEVPAFDVAYFLHIDRDTFHLALQKLHSVVEIPIYKMGFEQPLKFFHKSFEDFLMNPARSKQFFIDLHEAHVLFTALTLRWYNWFLQRRCQLPDCPHPAFDETSRSDSRLLCHPPTSSIWWLKSPIFSDFPYYTWGIMCARVLQPYNVKVMEALVEFNFCHFVLLNVNTRTQIKNMKSFLSWYLQNSEPLVRFSPWSMYDEMLLDISPVGLPLDNSWPTEFTADTGDATHQLFKMYFISLHCRASIAAGIIPIIRGGLITCMWIGRGERREEPKLDGDECVIDDGSTSAGPSKKRQRKSEDETKPPTTKRARVAKDAFGPPKEPKATSSAARRPRVSVRGIRQASTKTVSKLNQWNVIAGPPTKTASELKSVDLRPRLWSYDRAEFTSAFIEISGARCVNNISWKNTDMPILILDDEYVSLEKVPNEDDLCMDVIFWREYRYRSPGLSVEVSNGVVHQVNGIHQTDMACEANHPRSIGLPIDNPARENVPTVQPAFAHTDSFKELPVHGQPQAPQLLQQLGFATTDRSAASVAQSQHRARDQHPMSSGPPALPPTASLVNPQKSRSPKKNQTVSFNLLPESQNGPSSKAHPPLHSPPRLPSKPDQLWPLGVPREIRVPSSISTAGSPQFPIAATSHAPILSVPQLANGPAVYQPRRTETQSSPTEGTPSVRQTTPNTSMSTIDEFLTRLKANVEPSSSHYPDYRHLAEFNNFNRKFSQKHSVPLAAVYDNPEITGEFRISGDLLSGTVDERNVAVNRPVSKNAPSSVMACSCSRQRYNPDCPTCNEVDVPSQPQGDKKKLGDLNGMQVAPAQPDGHSASLTSSRLQEMHGSQDSLHLQTTRPTPPSPSIPISNTALPPLQPRNGSATSSPSSLQGQTLASRNREYGSRVQGHTRLSNNIAGSTIPPHDILHRNARHFDTSTNPTSKLNESRRSTGAVLKNLKIRKCKSKEKASEEGVRVVEGKDLGKEVPGVKAETRDGKAAAQGGAREESEKGKKPGPSGSSSGNNCVSSSDTPANVAVAGACSISNDETKAAPPTPVELKRRKRKKDKSLEKAVDPPKPTQEDTVIIIKADPSQEPSLTQPLLSTASSTKRKSRRGKEKAPALDGTDDDATLTAGNKRPTKKHKPDLGPPTSANCAPGEISPTATSPQKRKKDIPLIQTPEGPADEVSLSSAVQPPPAKKRRGQSPKAQQATPLTTQPLAVKVEDVAPSIPIASAPVVSTQKGPISKSRGISSAATIVQRGENGVPTPIPEEMKALIDAYINSAPVGVFATGKHIKGFWRLEVAHQEDFGYSFMGFYRVSRVLESVIESSERLSANGVDVASSDDIVTLKVRWKFRMKWEPGGEDWEPVEDDQFSSPWWNPSLKAKGLWDTPQSEMDSDSESTEVYRSRRRKSPNFERRHCYFDQTFFSTHRFLVAGVALIAEDLIFDFTFDIEDALARADNASVEGYAIPLERMRDPQDNLPLSLPLDELPSIGNVATQVRVWKDQMKTMVYRFDLGNQIKKPVVVQHVFTCNSRMHQETPSELLRLIQIHVFLRRQTGDGMSNPFFLHLVDNTEDPQRDWHSTWTTVPGCLRQARDVMQSRGRKYGTKSETEIKITTMIVRAWMTAGNKRAPDLLLANKRCVVIMCLGCEVILSISPQSSIAWNDNQARMPNLDSLIPMAEFDSQEDQLQTLSYQPEEGAKVETEITPTEPEQQPVLTPAVSTREAGSRTRKPDKMTLTVSLIHGDVVVLEGDEFEVCLSGDSRDPIVDLTINIHR</sequence>
<feature type="compositionally biased region" description="Polar residues" evidence="2">
    <location>
        <begin position="1203"/>
        <end position="1221"/>
    </location>
</feature>
<feature type="compositionally biased region" description="Polar residues" evidence="2">
    <location>
        <begin position="1620"/>
        <end position="1632"/>
    </location>
</feature>
<reference evidence="4" key="1">
    <citation type="submission" date="2022-07" db="EMBL/GenBank/DDBJ databases">
        <title>Genome Sequence of Leucocoprinus birnbaumii.</title>
        <authorList>
            <person name="Buettner E."/>
        </authorList>
    </citation>
    <scope>NUCLEOTIDE SEQUENCE</scope>
    <source>
        <strain evidence="4">VT141</strain>
    </source>
</reference>
<dbReference type="EMBL" id="JANIEX010000009">
    <property type="protein sequence ID" value="KAJ3576561.1"/>
    <property type="molecule type" value="Genomic_DNA"/>
</dbReference>
<accession>A0AAD5W470</accession>
<dbReference type="PANTHER" id="PTHR10039">
    <property type="entry name" value="AMELOGENIN"/>
    <property type="match status" value="1"/>
</dbReference>
<evidence type="ECO:0000256" key="1">
    <source>
        <dbReference type="ARBA" id="ARBA00022737"/>
    </source>
</evidence>
<keyword evidence="5" id="KW-1185">Reference proteome</keyword>
<dbReference type="SUPFAM" id="SSF52540">
    <property type="entry name" value="P-loop containing nucleoside triphosphate hydrolases"/>
    <property type="match status" value="1"/>
</dbReference>
<feature type="domain" description="Nephrocystin 3-like N-terminal" evidence="3">
    <location>
        <begin position="219"/>
        <end position="386"/>
    </location>
</feature>
<feature type="compositionally biased region" description="Polar residues" evidence="2">
    <location>
        <begin position="1732"/>
        <end position="1742"/>
    </location>
</feature>